<accession>A0A1S7S8B4</accession>
<dbReference type="AlphaFoldDB" id="A0A1S7S8B4"/>
<proteinExistence type="predicted"/>
<dbReference type="EMBL" id="FBWK01000065">
    <property type="protein sequence ID" value="CUX64155.1"/>
    <property type="molecule type" value="Genomic_DNA"/>
</dbReference>
<dbReference type="Proteomes" id="UP000191988">
    <property type="component" value="Unassembled WGS sequence"/>
</dbReference>
<protein>
    <submittedName>
        <fullName evidence="1">Uncharacterized protein</fullName>
    </submittedName>
</protein>
<sequence length="70" mass="7916">MALFKATLELLVDVDCETEASDCIAETLREQLRKFSPGSRLIDWRYAGVDGEPVPHDGRGFEYSCRPPQE</sequence>
<gene>
    <name evidence="1" type="ORF">AGR3A_pa10034</name>
</gene>
<evidence type="ECO:0000313" key="1">
    <source>
        <dbReference type="EMBL" id="CUX64155.1"/>
    </source>
</evidence>
<name>A0A1S7S8B4_9HYPH</name>
<keyword evidence="2" id="KW-1185">Reference proteome</keyword>
<dbReference type="RefSeq" id="WP_062653615.1">
    <property type="nucleotide sequence ID" value="NZ_LT009725.1"/>
</dbReference>
<organism evidence="1 2">
    <name type="scientific">Agrobacterium tomkonis CFBP 6623</name>
    <dbReference type="NCBI Taxonomy" id="1183432"/>
    <lineage>
        <taxon>Bacteria</taxon>
        <taxon>Pseudomonadati</taxon>
        <taxon>Pseudomonadota</taxon>
        <taxon>Alphaproteobacteria</taxon>
        <taxon>Hyphomicrobiales</taxon>
        <taxon>Rhizobiaceae</taxon>
        <taxon>Rhizobium/Agrobacterium group</taxon>
        <taxon>Agrobacterium</taxon>
        <taxon>Agrobacterium tumefaciens complex</taxon>
    </lineage>
</organism>
<evidence type="ECO:0000313" key="2">
    <source>
        <dbReference type="Proteomes" id="UP000191988"/>
    </source>
</evidence>
<reference evidence="2" key="1">
    <citation type="submission" date="2016-01" db="EMBL/GenBank/DDBJ databases">
        <authorList>
            <person name="Regsiter A."/>
            <person name="william w."/>
        </authorList>
    </citation>
    <scope>NUCLEOTIDE SEQUENCE [LARGE SCALE GENOMIC DNA]</scope>
    <source>
        <strain evidence="2">CFBP 6623</strain>
    </source>
</reference>